<evidence type="ECO:0000256" key="1">
    <source>
        <dbReference type="ARBA" id="ARBA00001947"/>
    </source>
</evidence>
<keyword evidence="4" id="KW-0862">Zinc</keyword>
<comment type="cofactor">
    <cofactor evidence="1">
        <name>Zn(2+)</name>
        <dbReference type="ChEBI" id="CHEBI:29105"/>
    </cofactor>
</comment>
<accession>A0A1G8VB76</accession>
<keyword evidence="2" id="KW-0479">Metal-binding</keyword>
<dbReference type="SUPFAM" id="SSF102215">
    <property type="entry name" value="Creatininase"/>
    <property type="match status" value="1"/>
</dbReference>
<dbReference type="GO" id="GO:0009231">
    <property type="term" value="P:riboflavin biosynthetic process"/>
    <property type="evidence" value="ECO:0007669"/>
    <property type="project" value="TreeGrafter"/>
</dbReference>
<dbReference type="OrthoDB" id="46121at2157"/>
<sequence length="253" mass="26908">MRLADHTTTTAAEALESVDVAVVPVGSTEQHGPALPLGTDFITADAFAEAVTDRDDVAVLPTIPVGVSEHHRQFHGTLWVSPETFEEYVTETIEAVASHGVRKAVFVNGHGGNVNALERAARRLRGDGTAFAPTWNWWESVPELSDDLFDSDGGHAGPAETSLLLELAASLVREDALEEAGDGVPESWGKSVHGASVGFDTIDFTPTGVVGDPTEGSRVAGEELFQAASEELNALVDWLVDKPFDSLRSTDHV</sequence>
<evidence type="ECO:0000313" key="6">
    <source>
        <dbReference type="Proteomes" id="UP000198856"/>
    </source>
</evidence>
<dbReference type="STRING" id="890420.SAMN05216226_106109"/>
<organism evidence="5 6">
    <name type="scientific">Halovenus aranensis</name>
    <dbReference type="NCBI Taxonomy" id="890420"/>
    <lineage>
        <taxon>Archaea</taxon>
        <taxon>Methanobacteriati</taxon>
        <taxon>Methanobacteriota</taxon>
        <taxon>Stenosarchaea group</taxon>
        <taxon>Halobacteria</taxon>
        <taxon>Halobacteriales</taxon>
        <taxon>Haloarculaceae</taxon>
        <taxon>Halovenus</taxon>
    </lineage>
</organism>
<dbReference type="Pfam" id="PF02633">
    <property type="entry name" value="Creatininase"/>
    <property type="match status" value="1"/>
</dbReference>
<keyword evidence="6" id="KW-1185">Reference proteome</keyword>
<dbReference type="AlphaFoldDB" id="A0A1G8VB76"/>
<evidence type="ECO:0000256" key="2">
    <source>
        <dbReference type="ARBA" id="ARBA00022723"/>
    </source>
</evidence>
<gene>
    <name evidence="5" type="ORF">SAMN05216226_106109</name>
</gene>
<proteinExistence type="predicted"/>
<dbReference type="GO" id="GO:0046872">
    <property type="term" value="F:metal ion binding"/>
    <property type="evidence" value="ECO:0007669"/>
    <property type="project" value="UniProtKB-KW"/>
</dbReference>
<dbReference type="InterPro" id="IPR003785">
    <property type="entry name" value="Creatininase/forma_Hydrolase"/>
</dbReference>
<dbReference type="InterPro" id="IPR024087">
    <property type="entry name" value="Creatininase-like_sf"/>
</dbReference>
<dbReference type="Gene3D" id="3.40.50.10310">
    <property type="entry name" value="Creatininase"/>
    <property type="match status" value="1"/>
</dbReference>
<dbReference type="PANTHER" id="PTHR35005">
    <property type="entry name" value="3-DEHYDRO-SCYLLO-INOSOSE HYDROLASE"/>
    <property type="match status" value="1"/>
</dbReference>
<dbReference type="RefSeq" id="WP_092701558.1">
    <property type="nucleotide sequence ID" value="NZ_FNFC01000006.1"/>
</dbReference>
<dbReference type="Proteomes" id="UP000198856">
    <property type="component" value="Unassembled WGS sequence"/>
</dbReference>
<evidence type="ECO:0000256" key="4">
    <source>
        <dbReference type="ARBA" id="ARBA00022833"/>
    </source>
</evidence>
<name>A0A1G8VB76_9EURY</name>
<evidence type="ECO:0000256" key="3">
    <source>
        <dbReference type="ARBA" id="ARBA00022801"/>
    </source>
</evidence>
<dbReference type="PANTHER" id="PTHR35005:SF1">
    <property type="entry name" value="2-AMINO-5-FORMYLAMINO-6-RIBOSYLAMINOPYRIMIDIN-4(3H)-ONE 5'-MONOPHOSPHATE DEFORMYLASE"/>
    <property type="match status" value="1"/>
</dbReference>
<dbReference type="EMBL" id="FNFC01000006">
    <property type="protein sequence ID" value="SDJ63154.1"/>
    <property type="molecule type" value="Genomic_DNA"/>
</dbReference>
<dbReference type="GO" id="GO:0016811">
    <property type="term" value="F:hydrolase activity, acting on carbon-nitrogen (but not peptide) bonds, in linear amides"/>
    <property type="evidence" value="ECO:0007669"/>
    <property type="project" value="TreeGrafter"/>
</dbReference>
<protein>
    <submittedName>
        <fullName evidence="5">Creatinine amidohydrolase</fullName>
    </submittedName>
</protein>
<keyword evidence="3 5" id="KW-0378">Hydrolase</keyword>
<evidence type="ECO:0000313" key="5">
    <source>
        <dbReference type="EMBL" id="SDJ63154.1"/>
    </source>
</evidence>
<reference evidence="5 6" key="1">
    <citation type="submission" date="2016-10" db="EMBL/GenBank/DDBJ databases">
        <authorList>
            <person name="de Groot N.N."/>
        </authorList>
    </citation>
    <scope>NUCLEOTIDE SEQUENCE [LARGE SCALE GENOMIC DNA]</scope>
    <source>
        <strain evidence="5 6">IBRC-M10015</strain>
    </source>
</reference>